<evidence type="ECO:0000313" key="2">
    <source>
        <dbReference type="EMBL" id="GBP49155.1"/>
    </source>
</evidence>
<accession>A0A4C1WGA3</accession>
<dbReference type="OrthoDB" id="10035396at2759"/>
<gene>
    <name evidence="2" type="ORF">EVAR_80823_1</name>
</gene>
<evidence type="ECO:0000313" key="3">
    <source>
        <dbReference type="Proteomes" id="UP000299102"/>
    </source>
</evidence>
<feature type="region of interest" description="Disordered" evidence="1">
    <location>
        <begin position="122"/>
        <end position="158"/>
    </location>
</feature>
<protein>
    <submittedName>
        <fullName evidence="2">Uncharacterized protein</fullName>
    </submittedName>
</protein>
<dbReference type="EMBL" id="BGZK01000538">
    <property type="protein sequence ID" value="GBP49155.1"/>
    <property type="molecule type" value="Genomic_DNA"/>
</dbReference>
<organism evidence="2 3">
    <name type="scientific">Eumeta variegata</name>
    <name type="common">Bagworm moth</name>
    <name type="synonym">Eumeta japonica</name>
    <dbReference type="NCBI Taxonomy" id="151549"/>
    <lineage>
        <taxon>Eukaryota</taxon>
        <taxon>Metazoa</taxon>
        <taxon>Ecdysozoa</taxon>
        <taxon>Arthropoda</taxon>
        <taxon>Hexapoda</taxon>
        <taxon>Insecta</taxon>
        <taxon>Pterygota</taxon>
        <taxon>Neoptera</taxon>
        <taxon>Endopterygota</taxon>
        <taxon>Lepidoptera</taxon>
        <taxon>Glossata</taxon>
        <taxon>Ditrysia</taxon>
        <taxon>Tineoidea</taxon>
        <taxon>Psychidae</taxon>
        <taxon>Oiketicinae</taxon>
        <taxon>Eumeta</taxon>
    </lineage>
</organism>
<feature type="region of interest" description="Disordered" evidence="1">
    <location>
        <begin position="1"/>
        <end position="20"/>
    </location>
</feature>
<dbReference type="AlphaFoldDB" id="A0A4C1WGA3"/>
<comment type="caution">
    <text evidence="2">The sequence shown here is derived from an EMBL/GenBank/DDBJ whole genome shotgun (WGS) entry which is preliminary data.</text>
</comment>
<name>A0A4C1WGA3_EUMVA</name>
<evidence type="ECO:0000256" key="1">
    <source>
        <dbReference type="SAM" id="MobiDB-lite"/>
    </source>
</evidence>
<dbReference type="Proteomes" id="UP000299102">
    <property type="component" value="Unassembled WGS sequence"/>
</dbReference>
<proteinExistence type="predicted"/>
<feature type="region of interest" description="Disordered" evidence="1">
    <location>
        <begin position="36"/>
        <end position="74"/>
    </location>
</feature>
<reference evidence="2 3" key="1">
    <citation type="journal article" date="2019" name="Commun. Biol.">
        <title>The bagworm genome reveals a unique fibroin gene that provides high tensile strength.</title>
        <authorList>
            <person name="Kono N."/>
            <person name="Nakamura H."/>
            <person name="Ohtoshi R."/>
            <person name="Tomita M."/>
            <person name="Numata K."/>
            <person name="Arakawa K."/>
        </authorList>
    </citation>
    <scope>NUCLEOTIDE SEQUENCE [LARGE SCALE GENOMIC DNA]</scope>
</reference>
<sequence>MVPIDINSAGKADGYTKSARVQIKKKRNEKNKIEISAIPNQGRQRRSDRGARARAARAAGPRVTGMLAPTAPPRKLRNFVTITQRSSSLTDLGMVTQNHQTAITVPVNETSISREVMSQEDNHYIAPPPWQRVPNRNNKKRKFCDSSPDVENHHGKPL</sequence>
<keyword evidence="3" id="KW-1185">Reference proteome</keyword>